<dbReference type="Gene3D" id="1.10.10.2520">
    <property type="entry name" value="Cell wall hydrolase SleB, domain 1"/>
    <property type="match status" value="1"/>
</dbReference>
<name>A0A318XP78_9FIRM</name>
<dbReference type="Proteomes" id="UP000248132">
    <property type="component" value="Unassembled WGS sequence"/>
</dbReference>
<feature type="domain" description="Cell wall hydrolase SleB" evidence="1">
    <location>
        <begin position="19"/>
        <end position="138"/>
    </location>
</feature>
<sequence>MAYTDRELFARLLQCEAGGEGDDGLRGVASVVMNRTTVPYGEFFRLVNGDIRSAIMQINQFTCCKEVVADQYNPQNIYNMNPQQIHYDIADWALGGNTLGAVANSLWYYNPFSPTCASFFPPNGTGIILTRINKHCFYIPTQKYAET</sequence>
<comment type="caution">
    <text evidence="2">The sequence shown here is derived from an EMBL/GenBank/DDBJ whole genome shotgun (WGS) entry which is preliminary data.</text>
</comment>
<keyword evidence="3" id="KW-1185">Reference proteome</keyword>
<evidence type="ECO:0000313" key="2">
    <source>
        <dbReference type="EMBL" id="PYG88853.1"/>
    </source>
</evidence>
<protein>
    <submittedName>
        <fullName evidence="2">N-acetylmuramoyl-L-alanine amidase</fullName>
    </submittedName>
</protein>
<dbReference type="GO" id="GO:0016787">
    <property type="term" value="F:hydrolase activity"/>
    <property type="evidence" value="ECO:0007669"/>
    <property type="project" value="InterPro"/>
</dbReference>
<dbReference type="InterPro" id="IPR042047">
    <property type="entry name" value="SleB_dom1"/>
</dbReference>
<evidence type="ECO:0000313" key="3">
    <source>
        <dbReference type="Proteomes" id="UP000248132"/>
    </source>
</evidence>
<dbReference type="OrthoDB" id="1642705at2"/>
<organism evidence="2 3">
    <name type="scientific">Ruminiclostridium sufflavum DSM 19573</name>
    <dbReference type="NCBI Taxonomy" id="1121337"/>
    <lineage>
        <taxon>Bacteria</taxon>
        <taxon>Bacillati</taxon>
        <taxon>Bacillota</taxon>
        <taxon>Clostridia</taxon>
        <taxon>Eubacteriales</taxon>
        <taxon>Oscillospiraceae</taxon>
        <taxon>Ruminiclostridium</taxon>
    </lineage>
</organism>
<gene>
    <name evidence="2" type="ORF">LY28_01216</name>
</gene>
<evidence type="ECO:0000259" key="1">
    <source>
        <dbReference type="Pfam" id="PF07486"/>
    </source>
</evidence>
<dbReference type="InterPro" id="IPR011105">
    <property type="entry name" value="Cell_wall_hydrolase_SleB"/>
</dbReference>
<reference evidence="2 3" key="1">
    <citation type="submission" date="2018-06" db="EMBL/GenBank/DDBJ databases">
        <title>Genomic Encyclopedia of Type Strains, Phase I: the one thousand microbial genomes (KMG-I) project.</title>
        <authorList>
            <person name="Kyrpides N."/>
        </authorList>
    </citation>
    <scope>NUCLEOTIDE SEQUENCE [LARGE SCALE GENOMIC DNA]</scope>
    <source>
        <strain evidence="2 3">DSM 19573</strain>
    </source>
</reference>
<dbReference type="RefSeq" id="WP_110461273.1">
    <property type="nucleotide sequence ID" value="NZ_QKMR01000005.1"/>
</dbReference>
<dbReference type="EMBL" id="QKMR01000005">
    <property type="protein sequence ID" value="PYG88853.1"/>
    <property type="molecule type" value="Genomic_DNA"/>
</dbReference>
<proteinExistence type="predicted"/>
<dbReference type="AlphaFoldDB" id="A0A318XP78"/>
<accession>A0A318XP78</accession>
<dbReference type="Pfam" id="PF07486">
    <property type="entry name" value="Hydrolase_2"/>
    <property type="match status" value="1"/>
</dbReference>